<accession>A0A2K1JXT7</accession>
<dbReference type="SUPFAM" id="SSF48225">
    <property type="entry name" value="Seven-hairpin glycosidases"/>
    <property type="match status" value="1"/>
</dbReference>
<name>A0A2K1JXT7_PHYPA</name>
<dbReference type="EMBL" id="ABEU02000010">
    <property type="protein sequence ID" value="PNR46329.1"/>
    <property type="molecule type" value="Genomic_DNA"/>
</dbReference>
<gene>
    <name evidence="2" type="ORF">PHYPA_013448</name>
</gene>
<organism evidence="2">
    <name type="scientific">Physcomitrium patens</name>
    <name type="common">Spreading-leaved earth moss</name>
    <name type="synonym">Physcomitrella patens</name>
    <dbReference type="NCBI Taxonomy" id="3218"/>
    <lineage>
        <taxon>Eukaryota</taxon>
        <taxon>Viridiplantae</taxon>
        <taxon>Streptophyta</taxon>
        <taxon>Embryophyta</taxon>
        <taxon>Bryophyta</taxon>
        <taxon>Bryophytina</taxon>
        <taxon>Bryopsida</taxon>
        <taxon>Funariidae</taxon>
        <taxon>Funariales</taxon>
        <taxon>Funariaceae</taxon>
        <taxon>Physcomitrium</taxon>
    </lineage>
</organism>
<evidence type="ECO:0000313" key="4">
    <source>
        <dbReference type="Proteomes" id="UP000006727"/>
    </source>
</evidence>
<dbReference type="EnsemblPlants" id="Pp3c10_5000V3.1">
    <property type="protein sequence ID" value="Pp3c10_5000V3.1"/>
    <property type="gene ID" value="Pp3c10_5000"/>
</dbReference>
<evidence type="ECO:0000256" key="1">
    <source>
        <dbReference type="ARBA" id="ARBA00007658"/>
    </source>
</evidence>
<dbReference type="Pfam" id="PF01532">
    <property type="entry name" value="Glyco_hydro_47"/>
    <property type="match status" value="1"/>
</dbReference>
<dbReference type="InterPro" id="IPR012341">
    <property type="entry name" value="6hp_glycosidase-like_sf"/>
</dbReference>
<sequence length="72" mass="7828">MFAAFLLNGEPRVLSESDLADLKLAKMSSGGYSSLDDVTSVSAPKMETFFVGEALKHLYLLFVDSNVLPLTE</sequence>
<dbReference type="PaxDb" id="3218-PP1S51_108V6.1"/>
<dbReference type="AlphaFoldDB" id="A0A2K1JXT7"/>
<dbReference type="Gene3D" id="1.50.10.10">
    <property type="match status" value="1"/>
</dbReference>
<dbReference type="GO" id="GO:0004571">
    <property type="term" value="F:mannosyl-oligosaccharide 1,2-alpha-mannosidase activity"/>
    <property type="evidence" value="ECO:0007669"/>
    <property type="project" value="InterPro"/>
</dbReference>
<evidence type="ECO:0000313" key="3">
    <source>
        <dbReference type="EnsemblPlants" id="Pp3c10_5000V3.1"/>
    </source>
</evidence>
<dbReference type="InParanoid" id="A0A2K1JXT7"/>
<comment type="similarity">
    <text evidence="1">Belongs to the glycosyl hydrolase 47 family.</text>
</comment>
<keyword evidence="4" id="KW-1185">Reference proteome</keyword>
<reference evidence="3" key="3">
    <citation type="submission" date="2020-12" db="UniProtKB">
        <authorList>
            <consortium name="EnsemblPlants"/>
        </authorList>
    </citation>
    <scope>IDENTIFICATION</scope>
</reference>
<dbReference type="GO" id="GO:0005975">
    <property type="term" value="P:carbohydrate metabolic process"/>
    <property type="evidence" value="ECO:0007669"/>
    <property type="project" value="InterPro"/>
</dbReference>
<evidence type="ECO:0000313" key="2">
    <source>
        <dbReference type="EMBL" id="PNR46329.1"/>
    </source>
</evidence>
<dbReference type="STRING" id="3218.A0A2K1JXT7"/>
<dbReference type="InterPro" id="IPR036026">
    <property type="entry name" value="Seven-hairpin_glycosidases"/>
</dbReference>
<reference evidence="2 4" key="2">
    <citation type="journal article" date="2018" name="Plant J.">
        <title>The Physcomitrella patens chromosome-scale assembly reveals moss genome structure and evolution.</title>
        <authorList>
            <person name="Lang D."/>
            <person name="Ullrich K.K."/>
            <person name="Murat F."/>
            <person name="Fuchs J."/>
            <person name="Jenkins J."/>
            <person name="Haas F.B."/>
            <person name="Piednoel M."/>
            <person name="Gundlach H."/>
            <person name="Van Bel M."/>
            <person name="Meyberg R."/>
            <person name="Vives C."/>
            <person name="Morata J."/>
            <person name="Symeonidi A."/>
            <person name="Hiss M."/>
            <person name="Muchero W."/>
            <person name="Kamisugi Y."/>
            <person name="Saleh O."/>
            <person name="Blanc G."/>
            <person name="Decker E.L."/>
            <person name="van Gessel N."/>
            <person name="Grimwood J."/>
            <person name="Hayes R.D."/>
            <person name="Graham S.W."/>
            <person name="Gunter L.E."/>
            <person name="McDaniel S.F."/>
            <person name="Hoernstein S.N.W."/>
            <person name="Larsson A."/>
            <person name="Li F.W."/>
            <person name="Perroud P.F."/>
            <person name="Phillips J."/>
            <person name="Ranjan P."/>
            <person name="Rokshar D.S."/>
            <person name="Rothfels C.J."/>
            <person name="Schneider L."/>
            <person name="Shu S."/>
            <person name="Stevenson D.W."/>
            <person name="Thummler F."/>
            <person name="Tillich M."/>
            <person name="Villarreal Aguilar J.C."/>
            <person name="Widiez T."/>
            <person name="Wong G.K."/>
            <person name="Wymore A."/>
            <person name="Zhang Y."/>
            <person name="Zimmer A.D."/>
            <person name="Quatrano R.S."/>
            <person name="Mayer K.F.X."/>
            <person name="Goodstein D."/>
            <person name="Casacuberta J.M."/>
            <person name="Vandepoele K."/>
            <person name="Reski R."/>
            <person name="Cuming A.C."/>
            <person name="Tuskan G.A."/>
            <person name="Maumus F."/>
            <person name="Salse J."/>
            <person name="Schmutz J."/>
            <person name="Rensing S.A."/>
        </authorList>
    </citation>
    <scope>NUCLEOTIDE SEQUENCE [LARGE SCALE GENOMIC DNA]</scope>
    <source>
        <strain evidence="3 4">cv. Gransden 2004</strain>
    </source>
</reference>
<dbReference type="InterPro" id="IPR001382">
    <property type="entry name" value="Glyco_hydro_47"/>
</dbReference>
<protein>
    <submittedName>
        <fullName evidence="2 3">Uncharacterized protein</fullName>
    </submittedName>
</protein>
<dbReference type="Gramene" id="Pp3c10_5000V3.2">
    <property type="protein sequence ID" value="Pp3c10_5000V3.2"/>
    <property type="gene ID" value="Pp3c10_5000"/>
</dbReference>
<dbReference type="GO" id="GO:0016020">
    <property type="term" value="C:membrane"/>
    <property type="evidence" value="ECO:0007669"/>
    <property type="project" value="InterPro"/>
</dbReference>
<dbReference type="EnsemblPlants" id="Pp3c10_5000V3.2">
    <property type="protein sequence ID" value="Pp3c10_5000V3.2"/>
    <property type="gene ID" value="Pp3c10_5000"/>
</dbReference>
<dbReference type="GO" id="GO:0005509">
    <property type="term" value="F:calcium ion binding"/>
    <property type="evidence" value="ECO:0007669"/>
    <property type="project" value="InterPro"/>
</dbReference>
<reference evidence="2 4" key="1">
    <citation type="journal article" date="2008" name="Science">
        <title>The Physcomitrella genome reveals evolutionary insights into the conquest of land by plants.</title>
        <authorList>
            <person name="Rensing S."/>
            <person name="Lang D."/>
            <person name="Zimmer A."/>
            <person name="Terry A."/>
            <person name="Salamov A."/>
            <person name="Shapiro H."/>
            <person name="Nishiyama T."/>
            <person name="Perroud P.-F."/>
            <person name="Lindquist E."/>
            <person name="Kamisugi Y."/>
            <person name="Tanahashi T."/>
            <person name="Sakakibara K."/>
            <person name="Fujita T."/>
            <person name="Oishi K."/>
            <person name="Shin-I T."/>
            <person name="Kuroki Y."/>
            <person name="Toyoda A."/>
            <person name="Suzuki Y."/>
            <person name="Hashimoto A."/>
            <person name="Yamaguchi K."/>
            <person name="Sugano A."/>
            <person name="Kohara Y."/>
            <person name="Fujiyama A."/>
            <person name="Anterola A."/>
            <person name="Aoki S."/>
            <person name="Ashton N."/>
            <person name="Barbazuk W.B."/>
            <person name="Barker E."/>
            <person name="Bennetzen J."/>
            <person name="Bezanilla M."/>
            <person name="Blankenship R."/>
            <person name="Cho S.H."/>
            <person name="Dutcher S."/>
            <person name="Estelle M."/>
            <person name="Fawcett J.A."/>
            <person name="Gundlach H."/>
            <person name="Hanada K."/>
            <person name="Heyl A."/>
            <person name="Hicks K.A."/>
            <person name="Hugh J."/>
            <person name="Lohr M."/>
            <person name="Mayer K."/>
            <person name="Melkozernov A."/>
            <person name="Murata T."/>
            <person name="Nelson D."/>
            <person name="Pils B."/>
            <person name="Prigge M."/>
            <person name="Reiss B."/>
            <person name="Renner T."/>
            <person name="Rombauts S."/>
            <person name="Rushton P."/>
            <person name="Sanderfoot A."/>
            <person name="Schween G."/>
            <person name="Shiu S.-H."/>
            <person name="Stueber K."/>
            <person name="Theodoulou F.L."/>
            <person name="Tu H."/>
            <person name="Van de Peer Y."/>
            <person name="Verrier P.J."/>
            <person name="Waters E."/>
            <person name="Wood A."/>
            <person name="Yang L."/>
            <person name="Cove D."/>
            <person name="Cuming A."/>
            <person name="Hasebe M."/>
            <person name="Lucas S."/>
            <person name="Mishler D.B."/>
            <person name="Reski R."/>
            <person name="Grigoriev I."/>
            <person name="Quatrano R.S."/>
            <person name="Boore J.L."/>
        </authorList>
    </citation>
    <scope>NUCLEOTIDE SEQUENCE [LARGE SCALE GENOMIC DNA]</scope>
    <source>
        <strain evidence="3 4">cv. Gransden 2004</strain>
    </source>
</reference>
<dbReference type="Gramene" id="Pp3c10_5000V3.1">
    <property type="protein sequence ID" value="Pp3c10_5000V3.1"/>
    <property type="gene ID" value="Pp3c10_5000"/>
</dbReference>
<dbReference type="Proteomes" id="UP000006727">
    <property type="component" value="Chromosome 10"/>
</dbReference>
<proteinExistence type="inferred from homology"/>